<dbReference type="Proteomes" id="UP000254168">
    <property type="component" value="Unassembled WGS sequence"/>
</dbReference>
<reference evidence="1 2" key="1">
    <citation type="submission" date="2018-06" db="EMBL/GenBank/DDBJ databases">
        <authorList>
            <person name="Pothier F. J."/>
        </authorList>
    </citation>
    <scope>NUCLEOTIDE SEQUENCE [LARGE SCALE GENOMIC DNA]</scope>
    <source>
        <strain evidence="1 2">CPBF 424</strain>
    </source>
</reference>
<name>A0AA46C7K1_9XANT</name>
<sequence>MTTSHAQQVCEDHLRKQIATNEEAQIAFSETKVAQLLLSRSAELRPVYEEVERSLGFHGLEWKVFLDCCVLATGAYWTPDKNLEDRASRKRLEKVNAKIGALSAQLADVLIERDDLSNRSPFSCDTLYHPVDVMHQAGPNNGLYQSFLKNELENLTGRFELKYWPSLASMVRVIGLDAGKAEVTADDVRTAAMSESKRPSRADFIRALHSGVSDNQHSGMGGLRRSFRLSDSAAATLANVILDLPPEKMMGAQNAKNVRHRDRRKRA</sequence>
<evidence type="ECO:0000313" key="1">
    <source>
        <dbReference type="EMBL" id="SUZ27890.1"/>
    </source>
</evidence>
<organism evidence="1 2">
    <name type="scientific">Xanthomonas euroxanthea</name>
    <dbReference type="NCBI Taxonomy" id="2259622"/>
    <lineage>
        <taxon>Bacteria</taxon>
        <taxon>Pseudomonadati</taxon>
        <taxon>Pseudomonadota</taxon>
        <taxon>Gammaproteobacteria</taxon>
        <taxon>Lysobacterales</taxon>
        <taxon>Lysobacteraceae</taxon>
        <taxon>Xanthomonas</taxon>
    </lineage>
</organism>
<proteinExistence type="predicted"/>
<keyword evidence="2" id="KW-1185">Reference proteome</keyword>
<dbReference type="RefSeq" id="WP_235858421.1">
    <property type="nucleotide sequence ID" value="NZ_LR994544.1"/>
</dbReference>
<gene>
    <name evidence="1" type="ORF">CPBF424_16860</name>
</gene>
<dbReference type="AlphaFoldDB" id="A0AA46C7K1"/>
<accession>A0AA46C7K1</accession>
<protein>
    <submittedName>
        <fullName evidence="1">Uncharacterized protein</fullName>
    </submittedName>
</protein>
<evidence type="ECO:0000313" key="2">
    <source>
        <dbReference type="Proteomes" id="UP000254168"/>
    </source>
</evidence>
<dbReference type="EMBL" id="UIHB01000002">
    <property type="protein sequence ID" value="SUZ27890.1"/>
    <property type="molecule type" value="Genomic_DNA"/>
</dbReference>
<comment type="caution">
    <text evidence="1">The sequence shown here is derived from an EMBL/GenBank/DDBJ whole genome shotgun (WGS) entry which is preliminary data.</text>
</comment>